<proteinExistence type="predicted"/>
<evidence type="ECO:0000256" key="1">
    <source>
        <dbReference type="SAM" id="MobiDB-lite"/>
    </source>
</evidence>
<comment type="caution">
    <text evidence="2">The sequence shown here is derived from an EMBL/GenBank/DDBJ whole genome shotgun (WGS) entry which is preliminary data.</text>
</comment>
<protein>
    <recommendedName>
        <fullName evidence="4">Transcription factor domain-containing protein</fullName>
    </recommendedName>
</protein>
<dbReference type="PANTHER" id="PTHR37540">
    <property type="entry name" value="TRANSCRIPTION FACTOR (ACR-2), PUTATIVE-RELATED-RELATED"/>
    <property type="match status" value="1"/>
</dbReference>
<name>A0AA38XNP8_9EURO</name>
<dbReference type="AlphaFoldDB" id="A0AA38XNP8"/>
<feature type="region of interest" description="Disordered" evidence="1">
    <location>
        <begin position="33"/>
        <end position="100"/>
    </location>
</feature>
<accession>A0AA38XNP8</accession>
<keyword evidence="3" id="KW-1185">Reference proteome</keyword>
<feature type="compositionally biased region" description="Basic residues" evidence="1">
    <location>
        <begin position="36"/>
        <end position="46"/>
    </location>
</feature>
<dbReference type="EMBL" id="JAPDRK010000001">
    <property type="protein sequence ID" value="KAJ9616873.1"/>
    <property type="molecule type" value="Genomic_DNA"/>
</dbReference>
<reference evidence="2" key="1">
    <citation type="submission" date="2022-10" db="EMBL/GenBank/DDBJ databases">
        <title>Culturing micro-colonial fungi from biological soil crusts in the Mojave desert and describing Neophaeococcomyces mojavensis, and introducing the new genera and species Taxawa tesnikishii.</title>
        <authorList>
            <person name="Kurbessoian T."/>
            <person name="Stajich J.E."/>
        </authorList>
    </citation>
    <scope>NUCLEOTIDE SEQUENCE</scope>
    <source>
        <strain evidence="2">TK_41</strain>
    </source>
</reference>
<feature type="compositionally biased region" description="Basic and acidic residues" evidence="1">
    <location>
        <begin position="69"/>
        <end position="81"/>
    </location>
</feature>
<organism evidence="2 3">
    <name type="scientific">Cladophialophora chaetospira</name>
    <dbReference type="NCBI Taxonomy" id="386627"/>
    <lineage>
        <taxon>Eukaryota</taxon>
        <taxon>Fungi</taxon>
        <taxon>Dikarya</taxon>
        <taxon>Ascomycota</taxon>
        <taxon>Pezizomycotina</taxon>
        <taxon>Eurotiomycetes</taxon>
        <taxon>Chaetothyriomycetidae</taxon>
        <taxon>Chaetothyriales</taxon>
        <taxon>Herpotrichiellaceae</taxon>
        <taxon>Cladophialophora</taxon>
    </lineage>
</organism>
<evidence type="ECO:0008006" key="4">
    <source>
        <dbReference type="Google" id="ProtNLM"/>
    </source>
</evidence>
<evidence type="ECO:0000313" key="2">
    <source>
        <dbReference type="EMBL" id="KAJ9616873.1"/>
    </source>
</evidence>
<gene>
    <name evidence="2" type="ORF">H2200_000593</name>
</gene>
<dbReference type="PANTHER" id="PTHR37540:SF10">
    <property type="entry name" value="SIGMA-70 REGION 2 FAMILY PROTEIN"/>
    <property type="match status" value="1"/>
</dbReference>
<dbReference type="Proteomes" id="UP001172673">
    <property type="component" value="Unassembled WGS sequence"/>
</dbReference>
<sequence>MAAEPRITPTSFITFTSPADMIADTNRNAVASHAAKIGRQRRHRNRVGLEPRRTSRSYLSWRAACPPDSRQDEPTKDDETRPAPLKEIPRSSQSPLDILGQGRNDPFANYAVSGFPSLVHEVVDHAVRHFWPGLTPARTRNAANPVNEAYLADIRSKPLAFYAYMVASAENYELLSGVSTQNKALSQLCLSYRVAFIQEMNQEIQDMTGPPSDELLGAITVLAANSVMFNGQVRLTPLTKVRCSRFRSPLSTAQFINVYSSRPFLSPHTEALVRLVILKGGLSKIKSPGVASVVALADLVVASQTNSQLFLLAMYPPHLSGLENLNSALSEIVNLWQDSLSVWRQLPMSETRRAQFVAAVGALVTVNHALEFYLQANRPETLFADIVNARNDCQYLLLSLPPAFSEPQYDQSLSEAMSDHIYEVTRIALRIYSNLVIFPMNPAGGTSSILAQALKDAIGQSDAAFLRQLLPHGCKRLLLWALTLGGLQADDDPLDEDKMRGWFLEQFVALSLSIGIVTWHQVKECLSSFLWSESVLTLAAWEFWSDAERKMGSTS</sequence>
<evidence type="ECO:0000313" key="3">
    <source>
        <dbReference type="Proteomes" id="UP001172673"/>
    </source>
</evidence>